<keyword evidence="1 11" id="KW-0698">rRNA processing</keyword>
<protein>
    <recommendedName>
        <fullName evidence="7 11">Ribosomal RNA large subunit methyltransferase E</fullName>
        <ecNumber evidence="6 11">2.1.1.166</ecNumber>
    </recommendedName>
    <alternativeName>
        <fullName evidence="9 11">23S rRNA Um2552 methyltransferase</fullName>
    </alternativeName>
    <alternativeName>
        <fullName evidence="8 11">rRNA (uridine-2'-O-)-methyltransferase</fullName>
    </alternativeName>
</protein>
<dbReference type="PANTHER" id="PTHR10920:SF18">
    <property type="entry name" value="RRNA METHYLTRANSFERASE 2, MITOCHONDRIAL"/>
    <property type="match status" value="1"/>
</dbReference>
<feature type="region of interest" description="Disordered" evidence="12">
    <location>
        <begin position="1"/>
        <end position="43"/>
    </location>
</feature>
<reference evidence="15" key="1">
    <citation type="journal article" date="2019" name="Int. J. Syst. Evol. Microbiol.">
        <title>The Global Catalogue of Microorganisms (GCM) 10K type strain sequencing project: providing services to taxonomists for standard genome sequencing and annotation.</title>
        <authorList>
            <consortium name="The Broad Institute Genomics Platform"/>
            <consortium name="The Broad Institute Genome Sequencing Center for Infectious Disease"/>
            <person name="Wu L."/>
            <person name="Ma J."/>
        </authorList>
    </citation>
    <scope>NUCLEOTIDE SEQUENCE [LARGE SCALE GENOMIC DNA]</scope>
    <source>
        <strain evidence="15">CCUG 43117</strain>
    </source>
</reference>
<proteinExistence type="inferred from homology"/>
<feature type="binding site" evidence="11">
    <location>
        <position position="151"/>
    </location>
    <ligand>
        <name>S-adenosyl-L-methionine</name>
        <dbReference type="ChEBI" id="CHEBI:59789"/>
    </ligand>
</feature>
<comment type="subcellular location">
    <subcellularLocation>
        <location evidence="11">Cytoplasm</location>
    </subcellularLocation>
</comment>
<comment type="function">
    <text evidence="5 11">Specifically methylates the uridine in position 2552 of 23S rRNA at the 2'-O position of the ribose in the fully assembled 50S ribosomal subunit.</text>
</comment>
<comment type="catalytic activity">
    <reaction evidence="10 11">
        <text>uridine(2552) in 23S rRNA + S-adenosyl-L-methionine = 2'-O-methyluridine(2552) in 23S rRNA + S-adenosyl-L-homocysteine + H(+)</text>
        <dbReference type="Rhea" id="RHEA:42720"/>
        <dbReference type="Rhea" id="RHEA-COMP:10202"/>
        <dbReference type="Rhea" id="RHEA-COMP:10203"/>
        <dbReference type="ChEBI" id="CHEBI:15378"/>
        <dbReference type="ChEBI" id="CHEBI:57856"/>
        <dbReference type="ChEBI" id="CHEBI:59789"/>
        <dbReference type="ChEBI" id="CHEBI:65315"/>
        <dbReference type="ChEBI" id="CHEBI:74478"/>
        <dbReference type="EC" id="2.1.1.166"/>
    </reaction>
</comment>
<dbReference type="InterPro" id="IPR015507">
    <property type="entry name" value="rRNA-MeTfrase_E"/>
</dbReference>
<dbReference type="RefSeq" id="WP_082734987.1">
    <property type="nucleotide sequence ID" value="NZ_JBHSLU010000161.1"/>
</dbReference>
<name>A0ABW0PAD4_9HYPH</name>
<keyword evidence="3 11" id="KW-0808">Transferase</keyword>
<gene>
    <name evidence="11" type="primary">rlmE</name>
    <name evidence="11" type="synonym">ftsJ</name>
    <name evidence="11" type="synonym">rrmJ</name>
    <name evidence="14" type="ORF">ACFPN9_29445</name>
</gene>
<comment type="caution">
    <text evidence="14">The sequence shown here is derived from an EMBL/GenBank/DDBJ whole genome shotgun (WGS) entry which is preliminary data.</text>
</comment>
<evidence type="ECO:0000256" key="9">
    <source>
        <dbReference type="ARBA" id="ARBA00042745"/>
    </source>
</evidence>
<feature type="domain" description="Ribosomal RNA methyltransferase FtsJ" evidence="13">
    <location>
        <begin position="80"/>
        <end position="258"/>
    </location>
</feature>
<dbReference type="InterPro" id="IPR050082">
    <property type="entry name" value="RNA_methyltr_RlmE"/>
</dbReference>
<dbReference type="Pfam" id="PF01728">
    <property type="entry name" value="FtsJ"/>
    <property type="match status" value="1"/>
</dbReference>
<feature type="compositionally biased region" description="Gly residues" evidence="12">
    <location>
        <begin position="1"/>
        <end position="15"/>
    </location>
</feature>
<dbReference type="SUPFAM" id="SSF53335">
    <property type="entry name" value="S-adenosyl-L-methionine-dependent methyltransferases"/>
    <property type="match status" value="1"/>
</dbReference>
<evidence type="ECO:0000259" key="13">
    <source>
        <dbReference type="Pfam" id="PF01728"/>
    </source>
</evidence>
<feature type="active site" description="Proton acceptor" evidence="11">
    <location>
        <position position="215"/>
    </location>
</feature>
<evidence type="ECO:0000256" key="12">
    <source>
        <dbReference type="SAM" id="MobiDB-lite"/>
    </source>
</evidence>
<dbReference type="EMBL" id="JBHSLU010000161">
    <property type="protein sequence ID" value="MFC5509343.1"/>
    <property type="molecule type" value="Genomic_DNA"/>
</dbReference>
<sequence>MSGGGKTGGKGGGSAKIGSTKAGSARVPGKQAPKSAAGGGGSRDLRVKVKKAGKLKHSSQLWLERQLNDPYVKRARELGYRSRAAFKLEEMDDRFRFLKPGQKLIDLGCAPGGWCQIAAARIGLDKGKGRIVGIDLLPVDPIPGVELIEMDFMAEEAPALLTERLGGRADGVMSDMAANTTGHKKTDHIKIIALAEAALDFAHAVLAPGGFFLAKLFQGGDSATLLAGLKRDFTTVRNIKPASSRADSSELYVLATGFRRKTEEPGEDAA</sequence>
<dbReference type="HAMAP" id="MF_01547">
    <property type="entry name" value="RNA_methyltr_E"/>
    <property type="match status" value="1"/>
</dbReference>
<dbReference type="GO" id="GO:0032259">
    <property type="term" value="P:methylation"/>
    <property type="evidence" value="ECO:0007669"/>
    <property type="project" value="UniProtKB-KW"/>
</dbReference>
<organism evidence="14 15">
    <name type="scientific">Bosea massiliensis</name>
    <dbReference type="NCBI Taxonomy" id="151419"/>
    <lineage>
        <taxon>Bacteria</taxon>
        <taxon>Pseudomonadati</taxon>
        <taxon>Pseudomonadota</taxon>
        <taxon>Alphaproteobacteria</taxon>
        <taxon>Hyphomicrobiales</taxon>
        <taxon>Boseaceae</taxon>
        <taxon>Bosea</taxon>
    </lineage>
</organism>
<dbReference type="PANTHER" id="PTHR10920">
    <property type="entry name" value="RIBOSOMAL RNA METHYLTRANSFERASE"/>
    <property type="match status" value="1"/>
</dbReference>
<comment type="similarity">
    <text evidence="11">Belongs to the class I-like SAM-binding methyltransferase superfamily. RNA methyltransferase RlmE family.</text>
</comment>
<dbReference type="Gene3D" id="3.40.50.150">
    <property type="entry name" value="Vaccinia Virus protein VP39"/>
    <property type="match status" value="1"/>
</dbReference>
<feature type="compositionally biased region" description="Low complexity" evidence="12">
    <location>
        <begin position="16"/>
        <end position="25"/>
    </location>
</feature>
<evidence type="ECO:0000256" key="7">
    <source>
        <dbReference type="ARBA" id="ARBA00041129"/>
    </source>
</evidence>
<evidence type="ECO:0000256" key="4">
    <source>
        <dbReference type="ARBA" id="ARBA00022691"/>
    </source>
</evidence>
<evidence type="ECO:0000256" key="10">
    <source>
        <dbReference type="ARBA" id="ARBA00048970"/>
    </source>
</evidence>
<evidence type="ECO:0000313" key="15">
    <source>
        <dbReference type="Proteomes" id="UP001596060"/>
    </source>
</evidence>
<dbReference type="GO" id="GO:0008168">
    <property type="term" value="F:methyltransferase activity"/>
    <property type="evidence" value="ECO:0007669"/>
    <property type="project" value="UniProtKB-KW"/>
</dbReference>
<dbReference type="EC" id="2.1.1.166" evidence="6 11"/>
<keyword evidence="4 11" id="KW-0949">S-adenosyl-L-methionine</keyword>
<evidence type="ECO:0000256" key="1">
    <source>
        <dbReference type="ARBA" id="ARBA00022552"/>
    </source>
</evidence>
<keyword evidence="15" id="KW-1185">Reference proteome</keyword>
<evidence type="ECO:0000313" key="14">
    <source>
        <dbReference type="EMBL" id="MFC5509343.1"/>
    </source>
</evidence>
<feature type="binding site" evidence="11">
    <location>
        <position position="114"/>
    </location>
    <ligand>
        <name>S-adenosyl-L-methionine</name>
        <dbReference type="ChEBI" id="CHEBI:59789"/>
    </ligand>
</feature>
<evidence type="ECO:0000256" key="8">
    <source>
        <dbReference type="ARBA" id="ARBA00041995"/>
    </source>
</evidence>
<evidence type="ECO:0000256" key="6">
    <source>
        <dbReference type="ARBA" id="ARBA00038861"/>
    </source>
</evidence>
<keyword evidence="11" id="KW-0963">Cytoplasm</keyword>
<evidence type="ECO:0000256" key="3">
    <source>
        <dbReference type="ARBA" id="ARBA00022679"/>
    </source>
</evidence>
<evidence type="ECO:0000256" key="2">
    <source>
        <dbReference type="ARBA" id="ARBA00022603"/>
    </source>
</evidence>
<feature type="binding site" evidence="11">
    <location>
        <position position="112"/>
    </location>
    <ligand>
        <name>S-adenosyl-L-methionine</name>
        <dbReference type="ChEBI" id="CHEBI:59789"/>
    </ligand>
</feature>
<dbReference type="InterPro" id="IPR002877">
    <property type="entry name" value="RNA_MeTrfase_FtsJ_dom"/>
</dbReference>
<keyword evidence="2 11" id="KW-0489">Methyltransferase</keyword>
<dbReference type="InterPro" id="IPR029063">
    <property type="entry name" value="SAM-dependent_MTases_sf"/>
</dbReference>
<dbReference type="Proteomes" id="UP001596060">
    <property type="component" value="Unassembled WGS sequence"/>
</dbReference>
<evidence type="ECO:0000256" key="11">
    <source>
        <dbReference type="HAMAP-Rule" id="MF_01547"/>
    </source>
</evidence>
<accession>A0ABW0PAD4</accession>
<evidence type="ECO:0000256" key="5">
    <source>
        <dbReference type="ARBA" id="ARBA00037569"/>
    </source>
</evidence>
<feature type="binding site" evidence="11">
    <location>
        <position position="135"/>
    </location>
    <ligand>
        <name>S-adenosyl-L-methionine</name>
        <dbReference type="ChEBI" id="CHEBI:59789"/>
    </ligand>
</feature>
<feature type="binding site" evidence="11">
    <location>
        <position position="175"/>
    </location>
    <ligand>
        <name>S-adenosyl-L-methionine</name>
        <dbReference type="ChEBI" id="CHEBI:59789"/>
    </ligand>
</feature>